<dbReference type="EMBL" id="LXQA010193050">
    <property type="protein sequence ID" value="MCI32147.1"/>
    <property type="molecule type" value="Genomic_DNA"/>
</dbReference>
<sequence>AFVLVVADATWFSVRARLIVIVMMELELDGWG</sequence>
<feature type="non-terminal residue" evidence="1">
    <location>
        <position position="1"/>
    </location>
</feature>
<comment type="caution">
    <text evidence="1">The sequence shown here is derived from an EMBL/GenBank/DDBJ whole genome shotgun (WGS) entry which is preliminary data.</text>
</comment>
<protein>
    <submittedName>
        <fullName evidence="1">Uncharacterized protein</fullName>
    </submittedName>
</protein>
<name>A0A392R7C2_9FABA</name>
<organism evidence="1 2">
    <name type="scientific">Trifolium medium</name>
    <dbReference type="NCBI Taxonomy" id="97028"/>
    <lineage>
        <taxon>Eukaryota</taxon>
        <taxon>Viridiplantae</taxon>
        <taxon>Streptophyta</taxon>
        <taxon>Embryophyta</taxon>
        <taxon>Tracheophyta</taxon>
        <taxon>Spermatophyta</taxon>
        <taxon>Magnoliopsida</taxon>
        <taxon>eudicotyledons</taxon>
        <taxon>Gunneridae</taxon>
        <taxon>Pentapetalae</taxon>
        <taxon>rosids</taxon>
        <taxon>fabids</taxon>
        <taxon>Fabales</taxon>
        <taxon>Fabaceae</taxon>
        <taxon>Papilionoideae</taxon>
        <taxon>50 kb inversion clade</taxon>
        <taxon>NPAAA clade</taxon>
        <taxon>Hologalegina</taxon>
        <taxon>IRL clade</taxon>
        <taxon>Trifolieae</taxon>
        <taxon>Trifolium</taxon>
    </lineage>
</organism>
<keyword evidence="2" id="KW-1185">Reference proteome</keyword>
<evidence type="ECO:0000313" key="1">
    <source>
        <dbReference type="EMBL" id="MCI32147.1"/>
    </source>
</evidence>
<accession>A0A392R7C2</accession>
<dbReference type="AlphaFoldDB" id="A0A392R7C2"/>
<proteinExistence type="predicted"/>
<evidence type="ECO:0000313" key="2">
    <source>
        <dbReference type="Proteomes" id="UP000265520"/>
    </source>
</evidence>
<dbReference type="Proteomes" id="UP000265520">
    <property type="component" value="Unassembled WGS sequence"/>
</dbReference>
<reference evidence="1 2" key="1">
    <citation type="journal article" date="2018" name="Front. Plant Sci.">
        <title>Red Clover (Trifolium pratense) and Zigzag Clover (T. medium) - A Picture of Genomic Similarities and Differences.</title>
        <authorList>
            <person name="Dluhosova J."/>
            <person name="Istvanek J."/>
            <person name="Nedelnik J."/>
            <person name="Repkova J."/>
        </authorList>
    </citation>
    <scope>NUCLEOTIDE SEQUENCE [LARGE SCALE GENOMIC DNA]</scope>
    <source>
        <strain evidence="2">cv. 10/8</strain>
        <tissue evidence="1">Leaf</tissue>
    </source>
</reference>